<name>A0A0A6ZAS1_9ACTN</name>
<dbReference type="InterPro" id="IPR023213">
    <property type="entry name" value="CAT-like_dom_sf"/>
</dbReference>
<evidence type="ECO:0000259" key="2">
    <source>
        <dbReference type="Pfam" id="PF00668"/>
    </source>
</evidence>
<dbReference type="CDD" id="cd19531">
    <property type="entry name" value="LCL_NRPS-like"/>
    <property type="match status" value="1"/>
</dbReference>
<feature type="region of interest" description="Disordered" evidence="1">
    <location>
        <begin position="219"/>
        <end position="240"/>
    </location>
</feature>
<sequence length="467" mass="50598">MSTAEGHASGLEALGRRLVERWRDHSYLAGESPAPAANASTAPASSVQEGIWLFERLHPGTSVNHLTYCGRVEGDINVYALAEALRVVCTRHDILRTTFREDPADGTLHQVVHPGLIVRPSVQDLTGLPGEERELKAAQAHRALASEPFDLATGPLLRMAVHHLSPRRSFLIVVAHHLIADGWSLSVFFRELAAAYEGEDVAVTLGKPQQYVAAERQHRGGNVDVDDGADPSADTAAATAPDEDAVTYWRRMLSGRLSVELPTDHPRPATPRFRSGTVAVAVPPDVAASVRAVAAATEATPFMVLLTAFQMLLARMTGQEDISVGSPTAMRQRAHAPRVLGPLVNMLVLRTDLTGDPTFRERWSEPAGRAWARTRIRRCPSKSWWRNSSRSGTSAEALCSRPCLCSRTSPPNSGWATSSSRLCRWSRTLCNATWSCTCGTARASRVISPTTPTSSPPKQHNDSPPGS</sequence>
<dbReference type="GO" id="GO:0031177">
    <property type="term" value="F:phosphopantetheine binding"/>
    <property type="evidence" value="ECO:0007669"/>
    <property type="project" value="TreeGrafter"/>
</dbReference>
<organism evidence="3">
    <name type="scientific">Streptomyces melanovinaceus</name>
    <dbReference type="NCBI Taxonomy" id="1182637"/>
    <lineage>
        <taxon>Bacteria</taxon>
        <taxon>Bacillati</taxon>
        <taxon>Actinomycetota</taxon>
        <taxon>Actinomycetes</taxon>
        <taxon>Kitasatosporales</taxon>
        <taxon>Streptomycetaceae</taxon>
        <taxon>Streptomyces</taxon>
    </lineage>
</organism>
<dbReference type="GO" id="GO:0043041">
    <property type="term" value="P:amino acid activation for nonribosomal peptide biosynthetic process"/>
    <property type="evidence" value="ECO:0007669"/>
    <property type="project" value="TreeGrafter"/>
</dbReference>
<dbReference type="GO" id="GO:0005829">
    <property type="term" value="C:cytosol"/>
    <property type="evidence" value="ECO:0007669"/>
    <property type="project" value="TreeGrafter"/>
</dbReference>
<feature type="region of interest" description="Disordered" evidence="1">
    <location>
        <begin position="446"/>
        <end position="467"/>
    </location>
</feature>
<dbReference type="Gene3D" id="3.30.559.10">
    <property type="entry name" value="Chloramphenicol acetyltransferase-like domain"/>
    <property type="match status" value="1"/>
</dbReference>
<dbReference type="Pfam" id="PF00668">
    <property type="entry name" value="Condensation"/>
    <property type="match status" value="2"/>
</dbReference>
<feature type="domain" description="Condensation" evidence="2">
    <location>
        <begin position="244"/>
        <end position="361"/>
    </location>
</feature>
<dbReference type="SUPFAM" id="SSF52777">
    <property type="entry name" value="CoA-dependent acyltransferases"/>
    <property type="match status" value="2"/>
</dbReference>
<dbReference type="InterPro" id="IPR001242">
    <property type="entry name" value="Condensation_dom"/>
</dbReference>
<feature type="domain" description="Condensation" evidence="2">
    <location>
        <begin position="40"/>
        <end position="217"/>
    </location>
</feature>
<reference evidence="3" key="1">
    <citation type="submission" date="2012-05" db="EMBL/GenBank/DDBJ databases">
        <title>Quinocarcin biosynthetic gene cluster.</title>
        <authorList>
            <person name="Jian X.H."/>
            <person name="Song L.Q."/>
            <person name="Tang G.L."/>
        </authorList>
    </citation>
    <scope>NUCLEOTIDE SEQUENCE</scope>
    <source>
        <strain evidence="3">NRRL 12388</strain>
    </source>
</reference>
<dbReference type="EMBL" id="JX021290">
    <property type="protein sequence ID" value="AGD95037.1"/>
    <property type="molecule type" value="Genomic_DNA"/>
</dbReference>
<dbReference type="GO" id="GO:0009366">
    <property type="term" value="C:enterobactin synthetase complex"/>
    <property type="evidence" value="ECO:0007669"/>
    <property type="project" value="TreeGrafter"/>
</dbReference>
<dbReference type="GO" id="GO:0047527">
    <property type="term" value="F:2,3-dihydroxybenzoate-serine ligase activity"/>
    <property type="evidence" value="ECO:0007669"/>
    <property type="project" value="TreeGrafter"/>
</dbReference>
<dbReference type="PANTHER" id="PTHR45527">
    <property type="entry name" value="NONRIBOSOMAL PEPTIDE SYNTHETASE"/>
    <property type="match status" value="1"/>
</dbReference>
<dbReference type="GO" id="GO:0009239">
    <property type="term" value="P:enterobactin biosynthetic process"/>
    <property type="evidence" value="ECO:0007669"/>
    <property type="project" value="TreeGrafter"/>
</dbReference>
<gene>
    <name evidence="3" type="primary">qncH</name>
</gene>
<feature type="compositionally biased region" description="Low complexity" evidence="1">
    <location>
        <begin position="230"/>
        <end position="240"/>
    </location>
</feature>
<dbReference type="Gene3D" id="3.30.559.30">
    <property type="entry name" value="Nonribosomal peptide synthetase, condensation domain"/>
    <property type="match status" value="1"/>
</dbReference>
<dbReference type="GO" id="GO:0008610">
    <property type="term" value="P:lipid biosynthetic process"/>
    <property type="evidence" value="ECO:0007669"/>
    <property type="project" value="UniProtKB-ARBA"/>
</dbReference>
<feature type="compositionally biased region" description="Low complexity" evidence="1">
    <location>
        <begin position="448"/>
        <end position="457"/>
    </location>
</feature>
<evidence type="ECO:0000313" key="3">
    <source>
        <dbReference type="EMBL" id="AGD95037.1"/>
    </source>
</evidence>
<dbReference type="PANTHER" id="PTHR45527:SF1">
    <property type="entry name" value="FATTY ACID SYNTHASE"/>
    <property type="match status" value="1"/>
</dbReference>
<evidence type="ECO:0000256" key="1">
    <source>
        <dbReference type="SAM" id="MobiDB-lite"/>
    </source>
</evidence>
<protein>
    <submittedName>
        <fullName evidence="3">Non-ribosomal peptide synthase</fullName>
    </submittedName>
</protein>
<dbReference type="AlphaFoldDB" id="A0A0A6ZAS1"/>
<proteinExistence type="predicted"/>
<accession>A0A0A6ZAS1</accession>